<evidence type="ECO:0000313" key="1">
    <source>
        <dbReference type="EMBL" id="KAG2187827.1"/>
    </source>
</evidence>
<accession>A0A8H7Q880</accession>
<dbReference type="OrthoDB" id="5407799at2759"/>
<organism evidence="1 2">
    <name type="scientific">Umbelopsis vinacea</name>
    <dbReference type="NCBI Taxonomy" id="44442"/>
    <lineage>
        <taxon>Eukaryota</taxon>
        <taxon>Fungi</taxon>
        <taxon>Fungi incertae sedis</taxon>
        <taxon>Mucoromycota</taxon>
        <taxon>Mucoromycotina</taxon>
        <taxon>Umbelopsidomycetes</taxon>
        <taxon>Umbelopsidales</taxon>
        <taxon>Umbelopsidaceae</taxon>
        <taxon>Umbelopsis</taxon>
    </lineage>
</organism>
<dbReference type="Proteomes" id="UP000612746">
    <property type="component" value="Unassembled WGS sequence"/>
</dbReference>
<proteinExistence type="predicted"/>
<protein>
    <submittedName>
        <fullName evidence="1">Uncharacterized protein</fullName>
    </submittedName>
</protein>
<comment type="caution">
    <text evidence="1">The sequence shown here is derived from an EMBL/GenBank/DDBJ whole genome shotgun (WGS) entry which is preliminary data.</text>
</comment>
<dbReference type="EMBL" id="JAEPRA010000003">
    <property type="protein sequence ID" value="KAG2187827.1"/>
    <property type="molecule type" value="Genomic_DNA"/>
</dbReference>
<evidence type="ECO:0000313" key="2">
    <source>
        <dbReference type="Proteomes" id="UP000612746"/>
    </source>
</evidence>
<keyword evidence="2" id="KW-1185">Reference proteome</keyword>
<dbReference type="AlphaFoldDB" id="A0A8H7Q880"/>
<gene>
    <name evidence="1" type="ORF">INT44_005517</name>
</gene>
<sequence>MSRRSDDDDIAKRVANLKESQDIDPSQLTDEALNARFMAIFGHEPIANKKKLDYSVPDHTSNELDDNIGADFVSSDDDDEDYLADILGSGPEVSAKAGMHNTKLNAAVNAFLGEDDEYVPTGEEDDIVRQAREEVALEKKYKDLHGDSDDILERRFAAFSKDMKTVLQNAKPTSGTAEPVKYNRVYVPPPKPFEEDEEDETEGWCCKYSRHSCGIVLNIQKGHQGPDADYDLKSHKWKRYSKRRGAR</sequence>
<name>A0A8H7Q880_9FUNG</name>
<reference evidence="1" key="1">
    <citation type="submission" date="2020-12" db="EMBL/GenBank/DDBJ databases">
        <title>Metabolic potential, ecology and presence of endohyphal bacteria is reflected in genomic diversity of Mucoromycotina.</title>
        <authorList>
            <person name="Muszewska A."/>
            <person name="Okrasinska A."/>
            <person name="Steczkiewicz K."/>
            <person name="Drgas O."/>
            <person name="Orlowska M."/>
            <person name="Perlinska-Lenart U."/>
            <person name="Aleksandrzak-Piekarczyk T."/>
            <person name="Szatraj K."/>
            <person name="Zielenkiewicz U."/>
            <person name="Pilsyk S."/>
            <person name="Malc E."/>
            <person name="Mieczkowski P."/>
            <person name="Kruszewska J.S."/>
            <person name="Biernat P."/>
            <person name="Pawlowska J."/>
        </authorList>
    </citation>
    <scope>NUCLEOTIDE SEQUENCE</scope>
    <source>
        <strain evidence="1">WA0000051536</strain>
    </source>
</reference>